<reference evidence="2 3" key="1">
    <citation type="submission" date="2018-02" db="EMBL/GenBank/DDBJ databases">
        <title>8 Nocardia nova and 1 Nocardia cyriacigeorgica strain used for evolution to TMP-SMX.</title>
        <authorList>
            <person name="Mehta H."/>
            <person name="Weng J."/>
            <person name="Shamoo Y."/>
        </authorList>
    </citation>
    <scope>NUCLEOTIDE SEQUENCE [LARGE SCALE GENOMIC DNA]</scope>
    <source>
        <strain evidence="2 3">BAA2227</strain>
    </source>
</reference>
<evidence type="ECO:0000313" key="3">
    <source>
        <dbReference type="Proteomes" id="UP000238356"/>
    </source>
</evidence>
<organism evidence="2 3">
    <name type="scientific">Nocardia nova</name>
    <dbReference type="NCBI Taxonomy" id="37330"/>
    <lineage>
        <taxon>Bacteria</taxon>
        <taxon>Bacillati</taxon>
        <taxon>Actinomycetota</taxon>
        <taxon>Actinomycetes</taxon>
        <taxon>Mycobacteriales</taxon>
        <taxon>Nocardiaceae</taxon>
        <taxon>Nocardia</taxon>
    </lineage>
</organism>
<dbReference type="GO" id="GO:0016787">
    <property type="term" value="F:hydrolase activity"/>
    <property type="evidence" value="ECO:0007669"/>
    <property type="project" value="UniProtKB-KW"/>
</dbReference>
<evidence type="ECO:0000313" key="2">
    <source>
        <dbReference type="EMBL" id="PPJ25569.1"/>
    </source>
</evidence>
<dbReference type="Gene3D" id="3.40.50.1820">
    <property type="entry name" value="alpha/beta hydrolase"/>
    <property type="match status" value="1"/>
</dbReference>
<gene>
    <name evidence="2" type="ORF">C5F51_22285</name>
</gene>
<dbReference type="EMBL" id="PSZD01000015">
    <property type="protein sequence ID" value="PPJ25569.1"/>
    <property type="molecule type" value="Genomic_DNA"/>
</dbReference>
<dbReference type="SUPFAM" id="SSF53474">
    <property type="entry name" value="alpha/beta-Hydrolases"/>
    <property type="match status" value="1"/>
</dbReference>
<dbReference type="InterPro" id="IPR002925">
    <property type="entry name" value="Dienelactn_hydro"/>
</dbReference>
<dbReference type="InterPro" id="IPR029058">
    <property type="entry name" value="AB_hydrolase_fold"/>
</dbReference>
<dbReference type="Proteomes" id="UP000238356">
    <property type="component" value="Unassembled WGS sequence"/>
</dbReference>
<dbReference type="RefSeq" id="WP_104363911.1">
    <property type="nucleotide sequence ID" value="NZ_PSZD01000015.1"/>
</dbReference>
<protein>
    <submittedName>
        <fullName evidence="2">Hydrolase</fullName>
    </submittedName>
</protein>
<dbReference type="Pfam" id="PF01738">
    <property type="entry name" value="DLH"/>
    <property type="match status" value="1"/>
</dbReference>
<keyword evidence="2" id="KW-0378">Hydrolase</keyword>
<comment type="caution">
    <text evidence="2">The sequence shown here is derived from an EMBL/GenBank/DDBJ whole genome shotgun (WGS) entry which is preliminary data.</text>
</comment>
<keyword evidence="3" id="KW-1185">Reference proteome</keyword>
<proteinExistence type="predicted"/>
<dbReference type="AlphaFoldDB" id="A0A2S6A231"/>
<evidence type="ECO:0000259" key="1">
    <source>
        <dbReference type="Pfam" id="PF01738"/>
    </source>
</evidence>
<feature type="domain" description="Dienelactone hydrolase" evidence="1">
    <location>
        <begin position="75"/>
        <end position="210"/>
    </location>
</feature>
<sequence length="233" mass="25052">MNDPVLIRPMSSTLAGDATSVPVLEISLGATPRGLVLLICGPGDLHRAGPALMNRLAEHGYESIAAETGHGDRGVDVLVARASERDWTAEQIGLLGVGRGGRSVLTVAAERDFAAAVSFCDGAEPNDGTPLRDFDGLIRTPWLGLFGADDPGVTADDLGLLTTQLASRSRVYAQVVSYPRVGADFYRHGEDGPSYAASYDGWQRTIEWLDARVAPRLTPRARRWRERRVDASV</sequence>
<name>A0A2S6A231_9NOCA</name>
<accession>A0A2S6A231</accession>